<organism evidence="1 2">
    <name type="scientific">Cuspidothrix issatschenkoi CHARLIE-1</name>
    <dbReference type="NCBI Taxonomy" id="2052836"/>
    <lineage>
        <taxon>Bacteria</taxon>
        <taxon>Bacillati</taxon>
        <taxon>Cyanobacteriota</taxon>
        <taxon>Cyanophyceae</taxon>
        <taxon>Nostocales</taxon>
        <taxon>Aphanizomenonaceae</taxon>
        <taxon>Cuspidothrix</taxon>
    </lineage>
</organism>
<dbReference type="AlphaFoldDB" id="A0A2S6CP20"/>
<reference evidence="1 2" key="1">
    <citation type="submission" date="2018-02" db="EMBL/GenBank/DDBJ databases">
        <title>Discovery of a pederin family compound in a non-symbiotic bloom-forming cyanobacterium.</title>
        <authorList>
            <person name="Kust A."/>
            <person name="Mares J."/>
            <person name="Jokela J."/>
            <person name="Urajova P."/>
            <person name="Hajek J."/>
            <person name="Saurav K."/>
            <person name="Voracova K."/>
            <person name="Fewer D.P."/>
            <person name="Haapaniemi E."/>
            <person name="Permi P."/>
            <person name="Rehakova K."/>
            <person name="Sivonen K."/>
            <person name="Hrouzek P."/>
        </authorList>
    </citation>
    <scope>NUCLEOTIDE SEQUENCE [LARGE SCALE GENOMIC DNA]</scope>
    <source>
        <strain evidence="1 2">CHARLIE-1</strain>
    </source>
</reference>
<feature type="non-terminal residue" evidence="1">
    <location>
        <position position="1"/>
    </location>
</feature>
<comment type="caution">
    <text evidence="1">The sequence shown here is derived from an EMBL/GenBank/DDBJ whole genome shotgun (WGS) entry which is preliminary data.</text>
</comment>
<name>A0A2S6CP20_9CYAN</name>
<gene>
    <name evidence="1" type="ORF">CUN59_20835</name>
</gene>
<proteinExistence type="predicted"/>
<evidence type="ECO:0000313" key="1">
    <source>
        <dbReference type="EMBL" id="PPJ61452.1"/>
    </source>
</evidence>
<protein>
    <submittedName>
        <fullName evidence="1">Uncharacterized protein</fullName>
    </submittedName>
</protein>
<dbReference type="Proteomes" id="UP000239589">
    <property type="component" value="Unassembled WGS sequence"/>
</dbReference>
<sequence>FFEVLENAKKTITGKITFDFDFVSQLKNYIHSVNEKIQGLISQNILLRRQLEMKDTELGKVKFDLKLAEAKNKGFDDKFKTYKEKANVLDKLSDVLSEEEIELLNDRIIALETGKAFSIDRDLQGPEL</sequence>
<dbReference type="EMBL" id="PGEM01000230">
    <property type="protein sequence ID" value="PPJ61452.1"/>
    <property type="molecule type" value="Genomic_DNA"/>
</dbReference>
<accession>A0A2S6CP20</accession>
<keyword evidence="2" id="KW-1185">Reference proteome</keyword>
<evidence type="ECO:0000313" key="2">
    <source>
        <dbReference type="Proteomes" id="UP000239589"/>
    </source>
</evidence>